<dbReference type="EMBL" id="FOVI01000005">
    <property type="protein sequence ID" value="SFN43918.1"/>
    <property type="molecule type" value="Genomic_DNA"/>
</dbReference>
<dbReference type="PROSITE" id="PS01124">
    <property type="entry name" value="HTH_ARAC_FAMILY_2"/>
    <property type="match status" value="1"/>
</dbReference>
<accession>A0A1I4Z115</accession>
<dbReference type="GeneID" id="66581030"/>
<dbReference type="InterPro" id="IPR018060">
    <property type="entry name" value="HTH_AraC"/>
</dbReference>
<protein>
    <recommendedName>
        <fullName evidence="1">HTH araC/xylS-type domain-containing protein</fullName>
    </recommendedName>
</protein>
<dbReference type="Gene3D" id="1.10.10.60">
    <property type="entry name" value="Homeodomain-like"/>
    <property type="match status" value="1"/>
</dbReference>
<evidence type="ECO:0000313" key="2">
    <source>
        <dbReference type="EMBL" id="SFN43918.1"/>
    </source>
</evidence>
<gene>
    <name evidence="2" type="ORF">SAMN05421741_105123</name>
</gene>
<dbReference type="STRING" id="913024.SAMN05421741_105123"/>
<sequence length="138" mass="15956">MLQKQNSSDCSEIMTKVCNVADRIIQNRLDTGTSAPFAVQLTKELKTDYQQLNNLFLVECDMSLEIIYIKRIIEKVKELLVYTEQSLSQIAKSLGYQKPAELSEQLATYTGLTSAHFKQIRKNKLEIIRRQQEKQNEL</sequence>
<feature type="domain" description="HTH araC/xylS-type" evidence="1">
    <location>
        <begin position="19"/>
        <end position="120"/>
    </location>
</feature>
<organism evidence="2 3">
    <name type="scientific">Paenimyroides ummariense</name>
    <dbReference type="NCBI Taxonomy" id="913024"/>
    <lineage>
        <taxon>Bacteria</taxon>
        <taxon>Pseudomonadati</taxon>
        <taxon>Bacteroidota</taxon>
        <taxon>Flavobacteriia</taxon>
        <taxon>Flavobacteriales</taxon>
        <taxon>Flavobacteriaceae</taxon>
        <taxon>Paenimyroides</taxon>
    </lineage>
</organism>
<dbReference type="GO" id="GO:0043565">
    <property type="term" value="F:sequence-specific DNA binding"/>
    <property type="evidence" value="ECO:0007669"/>
    <property type="project" value="InterPro"/>
</dbReference>
<keyword evidence="3" id="KW-1185">Reference proteome</keyword>
<evidence type="ECO:0000259" key="1">
    <source>
        <dbReference type="PROSITE" id="PS01124"/>
    </source>
</evidence>
<reference evidence="3" key="1">
    <citation type="submission" date="2016-10" db="EMBL/GenBank/DDBJ databases">
        <authorList>
            <person name="Varghese N."/>
            <person name="Submissions S."/>
        </authorList>
    </citation>
    <scope>NUCLEOTIDE SEQUENCE [LARGE SCALE GENOMIC DNA]</scope>
    <source>
        <strain evidence="3">DS-12</strain>
    </source>
</reference>
<dbReference type="Proteomes" id="UP000199036">
    <property type="component" value="Unassembled WGS sequence"/>
</dbReference>
<dbReference type="AlphaFoldDB" id="A0A1I4Z115"/>
<dbReference type="Pfam" id="PF12833">
    <property type="entry name" value="HTH_18"/>
    <property type="match status" value="1"/>
</dbReference>
<proteinExistence type="predicted"/>
<evidence type="ECO:0000313" key="3">
    <source>
        <dbReference type="Proteomes" id="UP000199036"/>
    </source>
</evidence>
<name>A0A1I4Z115_9FLAO</name>
<dbReference type="GO" id="GO:0003700">
    <property type="term" value="F:DNA-binding transcription factor activity"/>
    <property type="evidence" value="ECO:0007669"/>
    <property type="project" value="InterPro"/>
</dbReference>
<dbReference type="RefSeq" id="WP_143095588.1">
    <property type="nucleotide sequence ID" value="NZ_FOVI01000005.1"/>
</dbReference>
<dbReference type="OrthoDB" id="708581at2"/>